<dbReference type="Gene3D" id="1.10.260.40">
    <property type="entry name" value="lambda repressor-like DNA-binding domains"/>
    <property type="match status" value="1"/>
</dbReference>
<reference evidence="2 3" key="1">
    <citation type="submission" date="2016-10" db="EMBL/GenBank/DDBJ databases">
        <authorList>
            <person name="de Groot N.N."/>
        </authorList>
    </citation>
    <scope>NUCLEOTIDE SEQUENCE [LARGE SCALE GENOMIC DNA]</scope>
    <source>
        <strain evidence="2 3">DSM 18978</strain>
    </source>
</reference>
<accession>A0A1G5J4B8</accession>
<proteinExistence type="predicted"/>
<evidence type="ECO:0000313" key="2">
    <source>
        <dbReference type="EMBL" id="SCY82801.1"/>
    </source>
</evidence>
<dbReference type="Proteomes" id="UP000198636">
    <property type="component" value="Unassembled WGS sequence"/>
</dbReference>
<dbReference type="Pfam" id="PF12844">
    <property type="entry name" value="HTH_19"/>
    <property type="match status" value="1"/>
</dbReference>
<evidence type="ECO:0000259" key="1">
    <source>
        <dbReference type="PROSITE" id="PS50943"/>
    </source>
</evidence>
<name>A0A1G5J4B8_9FIRM</name>
<dbReference type="EMBL" id="FMUS01000017">
    <property type="protein sequence ID" value="SCY82801.1"/>
    <property type="molecule type" value="Genomic_DNA"/>
</dbReference>
<keyword evidence="2" id="KW-0238">DNA-binding</keyword>
<dbReference type="AlphaFoldDB" id="A0A1G5J4B8"/>
<protein>
    <submittedName>
        <fullName evidence="2">DNA-binding transcriptional regulator, XRE-family HTH domain</fullName>
    </submittedName>
</protein>
<organism evidence="2 3">
    <name type="scientific">Alkaliphilus peptidifermentans DSM 18978</name>
    <dbReference type="NCBI Taxonomy" id="1120976"/>
    <lineage>
        <taxon>Bacteria</taxon>
        <taxon>Bacillati</taxon>
        <taxon>Bacillota</taxon>
        <taxon>Clostridia</taxon>
        <taxon>Peptostreptococcales</taxon>
        <taxon>Natronincolaceae</taxon>
        <taxon>Alkaliphilus</taxon>
    </lineage>
</organism>
<dbReference type="CDD" id="cd00093">
    <property type="entry name" value="HTH_XRE"/>
    <property type="match status" value="1"/>
</dbReference>
<dbReference type="InterPro" id="IPR001387">
    <property type="entry name" value="Cro/C1-type_HTH"/>
</dbReference>
<evidence type="ECO:0000313" key="3">
    <source>
        <dbReference type="Proteomes" id="UP000198636"/>
    </source>
</evidence>
<dbReference type="SMART" id="SM00530">
    <property type="entry name" value="HTH_XRE"/>
    <property type="match status" value="1"/>
</dbReference>
<dbReference type="OrthoDB" id="1796720at2"/>
<dbReference type="PROSITE" id="PS50943">
    <property type="entry name" value="HTH_CROC1"/>
    <property type="match status" value="1"/>
</dbReference>
<dbReference type="SUPFAM" id="SSF47413">
    <property type="entry name" value="lambda repressor-like DNA-binding domains"/>
    <property type="match status" value="1"/>
</dbReference>
<gene>
    <name evidence="2" type="ORF">SAMN03080606_02650</name>
</gene>
<dbReference type="GO" id="GO:0003677">
    <property type="term" value="F:DNA binding"/>
    <property type="evidence" value="ECO:0007669"/>
    <property type="project" value="UniProtKB-KW"/>
</dbReference>
<feature type="domain" description="HTH cro/C1-type" evidence="1">
    <location>
        <begin position="14"/>
        <end position="68"/>
    </location>
</feature>
<sequence>MDRKAFIDIIGKNIKLIRIESGYTQDEMADVLGLSKKTLVQIEKERILPSWATSVVLCTLFRHSETLHALLGGDPIELVEVIGHSKPLFPKEKTLGGRVWWGDILVEGNYRIQQNIISHHYRILDDVYRRWMSTTDIEEALSALKQLNEGKS</sequence>
<keyword evidence="3" id="KW-1185">Reference proteome</keyword>
<dbReference type="RefSeq" id="WP_091544241.1">
    <property type="nucleotide sequence ID" value="NZ_FMUS01000017.1"/>
</dbReference>
<dbReference type="InterPro" id="IPR010982">
    <property type="entry name" value="Lambda_DNA-bd_dom_sf"/>
</dbReference>